<dbReference type="Gene3D" id="3.30.1370.100">
    <property type="entry name" value="MutL, C-terminal domain, regulatory subdomain"/>
    <property type="match status" value="1"/>
</dbReference>
<dbReference type="PANTHER" id="PTHR10073:SF12">
    <property type="entry name" value="DNA MISMATCH REPAIR PROTEIN MLH1"/>
    <property type="match status" value="1"/>
</dbReference>
<dbReference type="SMART" id="SM01340">
    <property type="entry name" value="DNA_mis_repair"/>
    <property type="match status" value="1"/>
</dbReference>
<keyword evidence="3 4" id="KW-0234">DNA repair</keyword>
<sequence>MGIIRKLDDQLSNKIAAGEVVERPASVVKELVENAIDADSTQIRVDLSEGGLASIRVLDNGKGIEEDDLETAFFRHATSKIKNDRDLFHISTLGFRGEALPSIASVSHLTLTTSTGEGEGRFISFQGGKTTDKGKAPARKGTEVTVENLFFNTPARLKYLRTIHTELGHTTDVINRLALAHPGISFELYHNEKTLIKTNGNNDRLRVIASIYGTEVAKNMLKVEASSLDFSVEGYIAKPEITRSNRSYISLLINGRFVKNFAVSRAIHEGYHTLLPVGRHPVVVLSVTMDPILIDVNVHPSKLEVRLSKEQELTELIAKTIKDTFKKTTLIPDVKKTPARKQKSEQVPLRFSGAAKNPVMKSHQEEVSDKPVIRNDEEPKPELETETLLEPLEPKRQEPEPHPAEPQITTPEVKIQAEQVRETVSGHAEETKAKEDADGLMPTLYPIGQLHGTYIMAQNDEGLYIIDQHAAQERIKYEYFREKVGEVDPRLQDLLVPLTFEFTQKEESLILANEDSLRAVGVILEPFGQRTYLLRAHPVWLPKGEEESLLREMIDLVIDGKAVDVAKMQEEAAILMSCKAAIKANRYLRQDEMYKLLETLRTCEEPYTCPHGRPIVLHFSTYEMERMFKRIM</sequence>
<dbReference type="InterPro" id="IPR038973">
    <property type="entry name" value="MutL/Mlh/Pms-like"/>
</dbReference>
<dbReference type="GO" id="GO:0005524">
    <property type="term" value="F:ATP binding"/>
    <property type="evidence" value="ECO:0007669"/>
    <property type="project" value="InterPro"/>
</dbReference>
<feature type="compositionally biased region" description="Basic and acidic residues" evidence="5">
    <location>
        <begin position="392"/>
        <end position="403"/>
    </location>
</feature>
<reference evidence="8 9" key="1">
    <citation type="submission" date="2018-10" db="EMBL/GenBank/DDBJ databases">
        <title>Bacillus Keqinensis sp. nov., a moderately halophilic bacterium isolated from a saline-alkaline lake.</title>
        <authorList>
            <person name="Wang H."/>
        </authorList>
    </citation>
    <scope>NUCLEOTIDE SEQUENCE [LARGE SCALE GENOMIC DNA]</scope>
    <source>
        <strain evidence="8 9">KQ-3</strain>
    </source>
</reference>
<dbReference type="Gene3D" id="3.30.230.10">
    <property type="match status" value="1"/>
</dbReference>
<dbReference type="RefSeq" id="WP_122897025.1">
    <property type="nucleotide sequence ID" value="NZ_RHIB01000001.1"/>
</dbReference>
<dbReference type="HAMAP" id="MF_00149">
    <property type="entry name" value="DNA_mis_repair"/>
    <property type="match status" value="1"/>
</dbReference>
<dbReference type="GO" id="GO:0032300">
    <property type="term" value="C:mismatch repair complex"/>
    <property type="evidence" value="ECO:0007669"/>
    <property type="project" value="InterPro"/>
</dbReference>
<dbReference type="InterPro" id="IPR042121">
    <property type="entry name" value="MutL_C_regsub"/>
</dbReference>
<feature type="domain" description="DNA mismatch repair protein S5" evidence="7">
    <location>
        <begin position="208"/>
        <end position="326"/>
    </location>
</feature>
<keyword evidence="9" id="KW-1185">Reference proteome</keyword>
<evidence type="ECO:0000313" key="9">
    <source>
        <dbReference type="Proteomes" id="UP000278746"/>
    </source>
</evidence>
<dbReference type="GO" id="GO:0140664">
    <property type="term" value="F:ATP-dependent DNA damage sensor activity"/>
    <property type="evidence" value="ECO:0007669"/>
    <property type="project" value="InterPro"/>
</dbReference>
<dbReference type="InterPro" id="IPR014790">
    <property type="entry name" value="MutL_C"/>
</dbReference>
<keyword evidence="8" id="KW-0255">Endonuclease</keyword>
<dbReference type="SUPFAM" id="SSF55874">
    <property type="entry name" value="ATPase domain of HSP90 chaperone/DNA topoisomerase II/histidine kinase"/>
    <property type="match status" value="1"/>
</dbReference>
<dbReference type="SMART" id="SM00853">
    <property type="entry name" value="MutL_C"/>
    <property type="match status" value="1"/>
</dbReference>
<dbReference type="GO" id="GO:0006298">
    <property type="term" value="P:mismatch repair"/>
    <property type="evidence" value="ECO:0007669"/>
    <property type="project" value="UniProtKB-UniRule"/>
</dbReference>
<evidence type="ECO:0000256" key="5">
    <source>
        <dbReference type="SAM" id="MobiDB-lite"/>
    </source>
</evidence>
<dbReference type="Pfam" id="PF01119">
    <property type="entry name" value="DNA_mis_repair"/>
    <property type="match status" value="1"/>
</dbReference>
<dbReference type="InterPro" id="IPR020568">
    <property type="entry name" value="Ribosomal_Su5_D2-typ_SF"/>
</dbReference>
<dbReference type="Gene3D" id="3.30.1540.20">
    <property type="entry name" value="MutL, C-terminal domain, dimerisation subdomain"/>
    <property type="match status" value="1"/>
</dbReference>
<dbReference type="GO" id="GO:0016887">
    <property type="term" value="F:ATP hydrolysis activity"/>
    <property type="evidence" value="ECO:0007669"/>
    <property type="project" value="InterPro"/>
</dbReference>
<organism evidence="8 9">
    <name type="scientific">Alteribacter keqinensis</name>
    <dbReference type="NCBI Taxonomy" id="2483800"/>
    <lineage>
        <taxon>Bacteria</taxon>
        <taxon>Bacillati</taxon>
        <taxon>Bacillota</taxon>
        <taxon>Bacilli</taxon>
        <taxon>Bacillales</taxon>
        <taxon>Bacillaceae</taxon>
        <taxon>Alteribacter</taxon>
    </lineage>
</organism>
<dbReference type="InterPro" id="IPR036890">
    <property type="entry name" value="HATPase_C_sf"/>
</dbReference>
<keyword evidence="2 4" id="KW-0227">DNA damage</keyword>
<dbReference type="Pfam" id="PF13589">
    <property type="entry name" value="HATPase_c_3"/>
    <property type="match status" value="1"/>
</dbReference>
<dbReference type="InterPro" id="IPR020667">
    <property type="entry name" value="DNA_mismatch_repair_MutL"/>
</dbReference>
<dbReference type="GO" id="GO:0030983">
    <property type="term" value="F:mismatched DNA binding"/>
    <property type="evidence" value="ECO:0007669"/>
    <property type="project" value="InterPro"/>
</dbReference>
<dbReference type="NCBIfam" id="TIGR00585">
    <property type="entry name" value="mutl"/>
    <property type="match status" value="1"/>
</dbReference>
<dbReference type="NCBIfam" id="NF000950">
    <property type="entry name" value="PRK00095.1-3"/>
    <property type="match status" value="1"/>
</dbReference>
<protein>
    <recommendedName>
        <fullName evidence="4">DNA mismatch repair protein MutL</fullName>
    </recommendedName>
</protein>
<dbReference type="SUPFAM" id="SSF118116">
    <property type="entry name" value="DNA mismatch repair protein MutL"/>
    <property type="match status" value="1"/>
</dbReference>
<feature type="compositionally biased region" description="Basic and acidic residues" evidence="5">
    <location>
        <begin position="362"/>
        <end position="383"/>
    </location>
</feature>
<accession>A0A3M7TV47</accession>
<evidence type="ECO:0000256" key="3">
    <source>
        <dbReference type="ARBA" id="ARBA00023204"/>
    </source>
</evidence>
<evidence type="ECO:0000256" key="4">
    <source>
        <dbReference type="HAMAP-Rule" id="MF_00149"/>
    </source>
</evidence>
<evidence type="ECO:0000259" key="7">
    <source>
        <dbReference type="SMART" id="SM01340"/>
    </source>
</evidence>
<dbReference type="InterPro" id="IPR037198">
    <property type="entry name" value="MutL_C_sf"/>
</dbReference>
<dbReference type="CDD" id="cd16926">
    <property type="entry name" value="HATPase_MutL-MLH-PMS-like"/>
    <property type="match status" value="1"/>
</dbReference>
<dbReference type="InterPro" id="IPR002099">
    <property type="entry name" value="MutL/Mlh/PMS"/>
</dbReference>
<comment type="similarity">
    <text evidence="1 4">Belongs to the DNA mismatch repair MutL/HexB family.</text>
</comment>
<dbReference type="CDD" id="cd00782">
    <property type="entry name" value="MutL_Trans"/>
    <property type="match status" value="1"/>
</dbReference>
<comment type="caution">
    <text evidence="8">The sequence shown here is derived from an EMBL/GenBank/DDBJ whole genome shotgun (WGS) entry which is preliminary data.</text>
</comment>
<dbReference type="GO" id="GO:0004519">
    <property type="term" value="F:endonuclease activity"/>
    <property type="evidence" value="ECO:0007669"/>
    <property type="project" value="UniProtKB-KW"/>
</dbReference>
<dbReference type="Proteomes" id="UP000278746">
    <property type="component" value="Unassembled WGS sequence"/>
</dbReference>
<gene>
    <name evidence="4 8" type="primary">mutL</name>
    <name evidence="8" type="ORF">EBO34_06105</name>
</gene>
<evidence type="ECO:0000256" key="1">
    <source>
        <dbReference type="ARBA" id="ARBA00006082"/>
    </source>
</evidence>
<dbReference type="FunFam" id="3.30.565.10:FF:000003">
    <property type="entry name" value="DNA mismatch repair endonuclease MutL"/>
    <property type="match status" value="1"/>
</dbReference>
<evidence type="ECO:0000256" key="2">
    <source>
        <dbReference type="ARBA" id="ARBA00022763"/>
    </source>
</evidence>
<dbReference type="InterPro" id="IPR042120">
    <property type="entry name" value="MutL_C_dimsub"/>
</dbReference>
<dbReference type="InterPro" id="IPR013507">
    <property type="entry name" value="DNA_mismatch_S5_2-like"/>
</dbReference>
<dbReference type="SUPFAM" id="SSF54211">
    <property type="entry name" value="Ribosomal protein S5 domain 2-like"/>
    <property type="match status" value="1"/>
</dbReference>
<dbReference type="OrthoDB" id="9763467at2"/>
<dbReference type="AlphaFoldDB" id="A0A3M7TV47"/>
<proteinExistence type="inferred from homology"/>
<dbReference type="PROSITE" id="PS00058">
    <property type="entry name" value="DNA_MISMATCH_REPAIR_1"/>
    <property type="match status" value="1"/>
</dbReference>
<dbReference type="EMBL" id="RHIB01000001">
    <property type="protein sequence ID" value="RNA69506.1"/>
    <property type="molecule type" value="Genomic_DNA"/>
</dbReference>
<evidence type="ECO:0000313" key="8">
    <source>
        <dbReference type="EMBL" id="RNA69506.1"/>
    </source>
</evidence>
<dbReference type="Gene3D" id="3.30.565.10">
    <property type="entry name" value="Histidine kinase-like ATPase, C-terminal domain"/>
    <property type="match status" value="1"/>
</dbReference>
<feature type="domain" description="MutL C-terminal dimerisation" evidence="6">
    <location>
        <begin position="446"/>
        <end position="588"/>
    </location>
</feature>
<dbReference type="InterPro" id="IPR014721">
    <property type="entry name" value="Ribsml_uS5_D2-typ_fold_subgr"/>
</dbReference>
<dbReference type="PANTHER" id="PTHR10073">
    <property type="entry name" value="DNA MISMATCH REPAIR PROTEIN MLH, PMS, MUTL"/>
    <property type="match status" value="1"/>
</dbReference>
<keyword evidence="8" id="KW-0540">Nuclease</keyword>
<keyword evidence="8" id="KW-0378">Hydrolase</keyword>
<evidence type="ECO:0000259" key="6">
    <source>
        <dbReference type="SMART" id="SM00853"/>
    </source>
</evidence>
<dbReference type="Pfam" id="PF08676">
    <property type="entry name" value="MutL_C"/>
    <property type="match status" value="1"/>
</dbReference>
<dbReference type="InterPro" id="IPR014762">
    <property type="entry name" value="DNA_mismatch_repair_CS"/>
</dbReference>
<name>A0A3M7TV47_9BACI</name>
<comment type="function">
    <text evidence="4">This protein is involved in the repair of mismatches in DNA. It is required for dam-dependent methyl-directed DNA mismatch repair. May act as a 'molecular matchmaker', a protein that promotes the formation of a stable complex between two or more DNA-binding proteins in an ATP-dependent manner without itself being part of a final effector complex.</text>
</comment>
<feature type="region of interest" description="Disordered" evidence="5">
    <location>
        <begin position="352"/>
        <end position="414"/>
    </location>
</feature>